<keyword evidence="2 7" id="KW-0479">Metal-binding</keyword>
<evidence type="ECO:0000256" key="6">
    <source>
        <dbReference type="ARBA" id="ARBA00048573"/>
    </source>
</evidence>
<sequence>MEAGIEPYPARARRTHTIAQARALYESGADSQGPVSVAGRLKRIRIMGKMSFADLEDGTGQIQILVRRDSLPEGWYNDIWKKLIDLGDFISVTGPLVVTKTGELSVEAQSIQFLSKALKPMPDKWHGVRDRETRYRRRYVDLLANPEVREVFRRRAAIVRALREYLDREGFLEVETPILQPIYGGAAARPFVTHHNQLHQDLYLRISFELYLKRLIVGGFDRVYEIGRDFRNEGVSFKHNPEFTQLEFYEAYADYNGVMKRTEEMLAYVAQQVTGGTQITWQGKTIDLKPPWRRISLRQAILDATGIDYEAFPDAASLAQEMRRLGHEPDPKSSWGKLVDSLLARHVEPELIQPTFLIDYPRDISPLAKATPDDPRQVERFEGFIGGMEICNAFSEINDPIDQWQRFVDENYRARHGDDEAHPIDEDYIEALSYGMPPTGGFGMGIDRLTMLFTDKDTIREVILFPHLRSIKEEPEKEEPEAESSATSPGEGAA</sequence>
<feature type="binding site" evidence="7">
    <location>
        <position position="382"/>
    </location>
    <ligand>
        <name>Mg(2+)</name>
        <dbReference type="ChEBI" id="CHEBI:18420"/>
        <label>1</label>
    </ligand>
</feature>
<dbReference type="EMBL" id="VIGC01000011">
    <property type="protein sequence ID" value="TQE95901.1"/>
    <property type="molecule type" value="Genomic_DNA"/>
</dbReference>
<comment type="caution">
    <text evidence="11">The sequence shown here is derived from an EMBL/GenBank/DDBJ whole genome shotgun (WGS) entry which is preliminary data.</text>
</comment>
<evidence type="ECO:0000313" key="11">
    <source>
        <dbReference type="EMBL" id="TQE95901.1"/>
    </source>
</evidence>
<dbReference type="InterPro" id="IPR044136">
    <property type="entry name" value="Lys-tRNA-ligase_II_N"/>
</dbReference>
<dbReference type="InterPro" id="IPR004364">
    <property type="entry name" value="Aa-tRNA-synt_II"/>
</dbReference>
<feature type="compositionally biased region" description="Low complexity" evidence="9">
    <location>
        <begin position="483"/>
        <end position="494"/>
    </location>
</feature>
<evidence type="ECO:0000313" key="12">
    <source>
        <dbReference type="Proteomes" id="UP000317371"/>
    </source>
</evidence>
<dbReference type="InterPro" id="IPR045864">
    <property type="entry name" value="aa-tRNA-synth_II/BPL/LPL"/>
</dbReference>
<dbReference type="EC" id="6.1.1.6" evidence="7"/>
<dbReference type="CDD" id="cd00775">
    <property type="entry name" value="LysRS_core"/>
    <property type="match status" value="1"/>
</dbReference>
<dbReference type="AlphaFoldDB" id="A0A540VGP2"/>
<comment type="similarity">
    <text evidence="7">Belongs to the class-II aminoacyl-tRNA synthetase family.</text>
</comment>
<keyword evidence="3 7" id="KW-0547">Nucleotide-binding</keyword>
<dbReference type="Pfam" id="PF00152">
    <property type="entry name" value="tRNA-synt_2"/>
    <property type="match status" value="1"/>
</dbReference>
<dbReference type="NCBIfam" id="NF001756">
    <property type="entry name" value="PRK00484.1"/>
    <property type="match status" value="1"/>
</dbReference>
<dbReference type="GO" id="GO:0000049">
    <property type="term" value="F:tRNA binding"/>
    <property type="evidence" value="ECO:0007669"/>
    <property type="project" value="TreeGrafter"/>
</dbReference>
<dbReference type="InterPro" id="IPR004365">
    <property type="entry name" value="NA-bd_OB_tRNA"/>
</dbReference>
<dbReference type="InterPro" id="IPR006195">
    <property type="entry name" value="aa-tRNA-synth_II"/>
</dbReference>
<keyword evidence="12" id="KW-1185">Reference proteome</keyword>
<evidence type="ECO:0000259" key="10">
    <source>
        <dbReference type="PROSITE" id="PS50862"/>
    </source>
</evidence>
<evidence type="ECO:0000256" key="5">
    <source>
        <dbReference type="ARBA" id="ARBA00023146"/>
    </source>
</evidence>
<dbReference type="Pfam" id="PF01336">
    <property type="entry name" value="tRNA_anti-codon"/>
    <property type="match status" value="1"/>
</dbReference>
<dbReference type="SUPFAM" id="SSF55681">
    <property type="entry name" value="Class II aaRS and biotin synthetases"/>
    <property type="match status" value="1"/>
</dbReference>
<reference evidence="11 12" key="1">
    <citation type="submission" date="2019-06" db="EMBL/GenBank/DDBJ databases">
        <title>Genome sequence of Litorilinea aerophila BAA-2444.</title>
        <authorList>
            <person name="Maclea K.S."/>
            <person name="Maurais E.G."/>
            <person name="Iannazzi L.C."/>
        </authorList>
    </citation>
    <scope>NUCLEOTIDE SEQUENCE [LARGE SCALE GENOMIC DNA]</scope>
    <source>
        <strain evidence="11 12">ATCC BAA-2444</strain>
    </source>
</reference>
<evidence type="ECO:0000256" key="2">
    <source>
        <dbReference type="ARBA" id="ARBA00022723"/>
    </source>
</evidence>
<feature type="binding site" evidence="7">
    <location>
        <position position="389"/>
    </location>
    <ligand>
        <name>Mg(2+)</name>
        <dbReference type="ChEBI" id="CHEBI:18420"/>
        <label>2</label>
    </ligand>
</feature>
<gene>
    <name evidence="7 11" type="primary">lysS</name>
    <name evidence="11" type="ORF">FKZ61_10365</name>
</gene>
<keyword evidence="7" id="KW-0963">Cytoplasm</keyword>
<keyword evidence="1 7" id="KW-0436">Ligase</keyword>
<dbReference type="InterPro" id="IPR002313">
    <property type="entry name" value="Lys-tRNA-ligase_II"/>
</dbReference>
<comment type="subunit">
    <text evidence="7">Homodimer.</text>
</comment>
<dbReference type="Gene3D" id="2.40.50.140">
    <property type="entry name" value="Nucleic acid-binding proteins"/>
    <property type="match status" value="1"/>
</dbReference>
<dbReference type="InterPro" id="IPR018149">
    <property type="entry name" value="Lys-tRNA-synth_II_C"/>
</dbReference>
<dbReference type="InParanoid" id="A0A540VGP2"/>
<comment type="subcellular location">
    <subcellularLocation>
        <location evidence="7">Cytoplasm</location>
    </subcellularLocation>
</comment>
<feature type="binding site" evidence="7">
    <location>
        <position position="389"/>
    </location>
    <ligand>
        <name>Mg(2+)</name>
        <dbReference type="ChEBI" id="CHEBI:18420"/>
        <label>1</label>
    </ligand>
</feature>
<dbReference type="Proteomes" id="UP000317371">
    <property type="component" value="Unassembled WGS sequence"/>
</dbReference>
<dbReference type="GO" id="GO:0004824">
    <property type="term" value="F:lysine-tRNA ligase activity"/>
    <property type="evidence" value="ECO:0007669"/>
    <property type="project" value="UniProtKB-UniRule"/>
</dbReference>
<keyword evidence="7" id="KW-0648">Protein biosynthesis</keyword>
<dbReference type="Gene3D" id="3.30.930.10">
    <property type="entry name" value="Bira Bifunctional Protein, Domain 2"/>
    <property type="match status" value="1"/>
</dbReference>
<feature type="region of interest" description="Disordered" evidence="9">
    <location>
        <begin position="471"/>
        <end position="494"/>
    </location>
</feature>
<keyword evidence="7 8" id="KW-0460">Magnesium</keyword>
<dbReference type="GO" id="GO:0006430">
    <property type="term" value="P:lysyl-tRNA aminoacylation"/>
    <property type="evidence" value="ECO:0007669"/>
    <property type="project" value="UniProtKB-UniRule"/>
</dbReference>
<dbReference type="NCBIfam" id="TIGR00499">
    <property type="entry name" value="lysS_bact"/>
    <property type="match status" value="1"/>
</dbReference>
<dbReference type="OrthoDB" id="9802326at2"/>
<name>A0A540VGP2_9CHLR</name>
<dbReference type="GO" id="GO:0000287">
    <property type="term" value="F:magnesium ion binding"/>
    <property type="evidence" value="ECO:0007669"/>
    <property type="project" value="UniProtKB-UniRule"/>
</dbReference>
<dbReference type="GO" id="GO:0005829">
    <property type="term" value="C:cytosol"/>
    <property type="evidence" value="ECO:0007669"/>
    <property type="project" value="TreeGrafter"/>
</dbReference>
<dbReference type="InterPro" id="IPR012340">
    <property type="entry name" value="NA-bd_OB-fold"/>
</dbReference>
<dbReference type="PRINTS" id="PR00982">
    <property type="entry name" value="TRNASYNTHLYS"/>
</dbReference>
<feature type="domain" description="Aminoacyl-transfer RNA synthetases class-II family profile" evidence="10">
    <location>
        <begin position="152"/>
        <end position="466"/>
    </location>
</feature>
<comment type="cofactor">
    <cofactor evidence="7 8">
        <name>Mg(2+)</name>
        <dbReference type="ChEBI" id="CHEBI:18420"/>
    </cofactor>
    <text evidence="7 8">Binds 3 Mg(2+) ions per subunit.</text>
</comment>
<dbReference type="GO" id="GO:0005524">
    <property type="term" value="F:ATP binding"/>
    <property type="evidence" value="ECO:0007669"/>
    <property type="project" value="UniProtKB-UniRule"/>
</dbReference>
<dbReference type="PANTHER" id="PTHR42918">
    <property type="entry name" value="LYSYL-TRNA SYNTHETASE"/>
    <property type="match status" value="1"/>
</dbReference>
<evidence type="ECO:0000256" key="7">
    <source>
        <dbReference type="HAMAP-Rule" id="MF_00252"/>
    </source>
</evidence>
<evidence type="ECO:0000256" key="8">
    <source>
        <dbReference type="RuleBase" id="RU000336"/>
    </source>
</evidence>
<dbReference type="PROSITE" id="PS50862">
    <property type="entry name" value="AA_TRNA_LIGASE_II"/>
    <property type="match status" value="1"/>
</dbReference>
<keyword evidence="4 7" id="KW-0067">ATP-binding</keyword>
<dbReference type="HAMAP" id="MF_00252">
    <property type="entry name" value="Lys_tRNA_synth_class2"/>
    <property type="match status" value="1"/>
</dbReference>
<evidence type="ECO:0000256" key="1">
    <source>
        <dbReference type="ARBA" id="ARBA00022598"/>
    </source>
</evidence>
<protein>
    <recommendedName>
        <fullName evidence="7">Lysine--tRNA ligase</fullName>
        <ecNumber evidence="7">6.1.1.6</ecNumber>
    </recommendedName>
    <alternativeName>
        <fullName evidence="7">Lysyl-tRNA synthetase</fullName>
        <shortName evidence="7">LysRS</shortName>
    </alternativeName>
</protein>
<evidence type="ECO:0000256" key="9">
    <source>
        <dbReference type="SAM" id="MobiDB-lite"/>
    </source>
</evidence>
<comment type="catalytic activity">
    <reaction evidence="6 7 8">
        <text>tRNA(Lys) + L-lysine + ATP = L-lysyl-tRNA(Lys) + AMP + diphosphate</text>
        <dbReference type="Rhea" id="RHEA:20792"/>
        <dbReference type="Rhea" id="RHEA-COMP:9696"/>
        <dbReference type="Rhea" id="RHEA-COMP:9697"/>
        <dbReference type="ChEBI" id="CHEBI:30616"/>
        <dbReference type="ChEBI" id="CHEBI:32551"/>
        <dbReference type="ChEBI" id="CHEBI:33019"/>
        <dbReference type="ChEBI" id="CHEBI:78442"/>
        <dbReference type="ChEBI" id="CHEBI:78529"/>
        <dbReference type="ChEBI" id="CHEBI:456215"/>
        <dbReference type="EC" id="6.1.1.6"/>
    </reaction>
</comment>
<dbReference type="CDD" id="cd04322">
    <property type="entry name" value="LysRS_N"/>
    <property type="match status" value="1"/>
</dbReference>
<accession>A0A540VGP2</accession>
<organism evidence="11 12">
    <name type="scientific">Litorilinea aerophila</name>
    <dbReference type="NCBI Taxonomy" id="1204385"/>
    <lineage>
        <taxon>Bacteria</taxon>
        <taxon>Bacillati</taxon>
        <taxon>Chloroflexota</taxon>
        <taxon>Caldilineae</taxon>
        <taxon>Caldilineales</taxon>
        <taxon>Caldilineaceae</taxon>
        <taxon>Litorilinea</taxon>
    </lineage>
</organism>
<dbReference type="SUPFAM" id="SSF50249">
    <property type="entry name" value="Nucleic acid-binding proteins"/>
    <property type="match status" value="1"/>
</dbReference>
<dbReference type="PANTHER" id="PTHR42918:SF15">
    <property type="entry name" value="LYSINE--TRNA LIGASE, CHLOROPLASTIC_MITOCHONDRIAL"/>
    <property type="match status" value="1"/>
</dbReference>
<evidence type="ECO:0000256" key="3">
    <source>
        <dbReference type="ARBA" id="ARBA00022741"/>
    </source>
</evidence>
<keyword evidence="5 7" id="KW-0030">Aminoacyl-tRNA synthetase</keyword>
<proteinExistence type="inferred from homology"/>
<dbReference type="FunCoup" id="A0A540VGP2">
    <property type="interactions" value="556"/>
</dbReference>
<evidence type="ECO:0000256" key="4">
    <source>
        <dbReference type="ARBA" id="ARBA00022840"/>
    </source>
</evidence>